<dbReference type="Proteomes" id="UP001141806">
    <property type="component" value="Unassembled WGS sequence"/>
</dbReference>
<name>A0A9Q0KB22_9MAGN</name>
<keyword evidence="3" id="KW-1185">Reference proteome</keyword>
<dbReference type="AlphaFoldDB" id="A0A9Q0KB22"/>
<feature type="region of interest" description="Disordered" evidence="1">
    <location>
        <begin position="35"/>
        <end position="62"/>
    </location>
</feature>
<accession>A0A9Q0KB22</accession>
<organism evidence="2 3">
    <name type="scientific">Protea cynaroides</name>
    <dbReference type="NCBI Taxonomy" id="273540"/>
    <lineage>
        <taxon>Eukaryota</taxon>
        <taxon>Viridiplantae</taxon>
        <taxon>Streptophyta</taxon>
        <taxon>Embryophyta</taxon>
        <taxon>Tracheophyta</taxon>
        <taxon>Spermatophyta</taxon>
        <taxon>Magnoliopsida</taxon>
        <taxon>Proteales</taxon>
        <taxon>Proteaceae</taxon>
        <taxon>Protea</taxon>
    </lineage>
</organism>
<evidence type="ECO:0000313" key="2">
    <source>
        <dbReference type="EMBL" id="KAJ4967160.1"/>
    </source>
</evidence>
<feature type="compositionally biased region" description="Polar residues" evidence="1">
    <location>
        <begin position="51"/>
        <end position="62"/>
    </location>
</feature>
<proteinExistence type="predicted"/>
<dbReference type="EMBL" id="JAMYWD010000007">
    <property type="protein sequence ID" value="KAJ4967160.1"/>
    <property type="molecule type" value="Genomic_DNA"/>
</dbReference>
<evidence type="ECO:0000256" key="1">
    <source>
        <dbReference type="SAM" id="MobiDB-lite"/>
    </source>
</evidence>
<comment type="caution">
    <text evidence="2">The sequence shown here is derived from an EMBL/GenBank/DDBJ whole genome shotgun (WGS) entry which is preliminary data.</text>
</comment>
<evidence type="ECO:0000313" key="3">
    <source>
        <dbReference type="Proteomes" id="UP001141806"/>
    </source>
</evidence>
<gene>
    <name evidence="2" type="ORF">NE237_019009</name>
</gene>
<sequence>MAPEKAVTECQLQRLNEHGNNCYVNLTNSMASNDGVTSKFESSEDQPSVVEGSNSTTSDFGSSEDSATFLESKHLHAFFLVLGRLWLWGDLDVNLVRDKIRIWSRCEKLQRNCTSGDSILCLFGSLSELQGQQGYQGEGLLVFEDIGFDVGR</sequence>
<protein>
    <submittedName>
        <fullName evidence="2">Uncharacterized protein</fullName>
    </submittedName>
</protein>
<reference evidence="2" key="1">
    <citation type="journal article" date="2023" name="Plant J.">
        <title>The genome of the king protea, Protea cynaroides.</title>
        <authorList>
            <person name="Chang J."/>
            <person name="Duong T.A."/>
            <person name="Schoeman C."/>
            <person name="Ma X."/>
            <person name="Roodt D."/>
            <person name="Barker N."/>
            <person name="Li Z."/>
            <person name="Van de Peer Y."/>
            <person name="Mizrachi E."/>
        </authorList>
    </citation>
    <scope>NUCLEOTIDE SEQUENCE</scope>
    <source>
        <tissue evidence="2">Young leaves</tissue>
    </source>
</reference>